<evidence type="ECO:0000313" key="2">
    <source>
        <dbReference type="EMBL" id="PNT71263.1"/>
    </source>
</evidence>
<evidence type="ECO:0000256" key="1">
    <source>
        <dbReference type="SAM" id="MobiDB-lite"/>
    </source>
</evidence>
<dbReference type="Gramene" id="PNT71263">
    <property type="protein sequence ID" value="PNT71263"/>
    <property type="gene ID" value="BRADI_2g25386v3"/>
</dbReference>
<accession>A0A2K2DAG8</accession>
<gene>
    <name evidence="2" type="ORF">BRADI_2g25386v3</name>
</gene>
<evidence type="ECO:0000313" key="3">
    <source>
        <dbReference type="EnsemblPlants" id="PNT71263"/>
    </source>
</evidence>
<feature type="region of interest" description="Disordered" evidence="1">
    <location>
        <begin position="62"/>
        <end position="105"/>
    </location>
</feature>
<organism evidence="2">
    <name type="scientific">Brachypodium distachyon</name>
    <name type="common">Purple false brome</name>
    <name type="synonym">Trachynia distachya</name>
    <dbReference type="NCBI Taxonomy" id="15368"/>
    <lineage>
        <taxon>Eukaryota</taxon>
        <taxon>Viridiplantae</taxon>
        <taxon>Streptophyta</taxon>
        <taxon>Embryophyta</taxon>
        <taxon>Tracheophyta</taxon>
        <taxon>Spermatophyta</taxon>
        <taxon>Magnoliopsida</taxon>
        <taxon>Liliopsida</taxon>
        <taxon>Poales</taxon>
        <taxon>Poaceae</taxon>
        <taxon>BOP clade</taxon>
        <taxon>Pooideae</taxon>
        <taxon>Stipodae</taxon>
        <taxon>Brachypodieae</taxon>
        <taxon>Brachypodium</taxon>
    </lineage>
</organism>
<feature type="compositionally biased region" description="Low complexity" evidence="1">
    <location>
        <begin position="84"/>
        <end position="96"/>
    </location>
</feature>
<protein>
    <submittedName>
        <fullName evidence="2 3">Uncharacterized protein</fullName>
    </submittedName>
</protein>
<reference evidence="2" key="2">
    <citation type="submission" date="2017-06" db="EMBL/GenBank/DDBJ databases">
        <title>WGS assembly of Brachypodium distachyon.</title>
        <authorList>
            <consortium name="The International Brachypodium Initiative"/>
            <person name="Lucas S."/>
            <person name="Harmon-Smith M."/>
            <person name="Lail K."/>
            <person name="Tice H."/>
            <person name="Grimwood J."/>
            <person name="Bruce D."/>
            <person name="Barry K."/>
            <person name="Shu S."/>
            <person name="Lindquist E."/>
            <person name="Wang M."/>
            <person name="Pitluck S."/>
            <person name="Vogel J.P."/>
            <person name="Garvin D.F."/>
            <person name="Mockler T.C."/>
            <person name="Schmutz J."/>
            <person name="Rokhsar D."/>
            <person name="Bevan M.W."/>
        </authorList>
    </citation>
    <scope>NUCLEOTIDE SEQUENCE</scope>
    <source>
        <strain evidence="2">Bd21</strain>
    </source>
</reference>
<reference evidence="2 3" key="1">
    <citation type="journal article" date="2010" name="Nature">
        <title>Genome sequencing and analysis of the model grass Brachypodium distachyon.</title>
        <authorList>
            <consortium name="International Brachypodium Initiative"/>
        </authorList>
    </citation>
    <scope>NUCLEOTIDE SEQUENCE [LARGE SCALE GENOMIC DNA]</scope>
    <source>
        <strain evidence="2 3">Bd21</strain>
    </source>
</reference>
<name>A0A2K2DAG8_BRADI</name>
<dbReference type="Proteomes" id="UP000008810">
    <property type="component" value="Chromosome 2"/>
</dbReference>
<keyword evidence="4" id="KW-1185">Reference proteome</keyword>
<feature type="region of interest" description="Disordered" evidence="1">
    <location>
        <begin position="1"/>
        <end position="35"/>
    </location>
</feature>
<sequence>MLSRPGRGGHERANSPQRRCVIRSPGKQQATRGMSHVLRLPFSPAWKHLCLTAKRTARAGRAPIHPSRYAWPRAHERTGPDSDPPAAAASSTTTTGDRMDGAHKQSHPFSGLDWTGADPVAVCFGVFISISRRGRCCCTAPCVPCVAVTAQFPPVLCVRLLGFSTREDRLHWSVGSSARGDGDHWINIQSPLTPISPITHACTVRECTCLSVFFS</sequence>
<proteinExistence type="predicted"/>
<reference evidence="3" key="3">
    <citation type="submission" date="2018-08" db="UniProtKB">
        <authorList>
            <consortium name="EnsemblPlants"/>
        </authorList>
    </citation>
    <scope>IDENTIFICATION</scope>
    <source>
        <strain evidence="3">cv. Bd21</strain>
    </source>
</reference>
<evidence type="ECO:0000313" key="4">
    <source>
        <dbReference type="Proteomes" id="UP000008810"/>
    </source>
</evidence>
<dbReference type="AlphaFoldDB" id="A0A2K2DAG8"/>
<dbReference type="EMBL" id="CM000881">
    <property type="protein sequence ID" value="PNT71263.1"/>
    <property type="molecule type" value="Genomic_DNA"/>
</dbReference>
<dbReference type="InParanoid" id="A0A2K2DAG8"/>
<dbReference type="EnsemblPlants" id="PNT71263">
    <property type="protein sequence ID" value="PNT71263"/>
    <property type="gene ID" value="BRADI_2g25386v3"/>
</dbReference>